<dbReference type="Pfam" id="PF11357">
    <property type="entry name" value="Spy1"/>
    <property type="match status" value="1"/>
</dbReference>
<reference evidence="3" key="1">
    <citation type="submission" date="2023-05" db="EMBL/GenBank/DDBJ databases">
        <authorList>
            <person name="Stuckert A."/>
        </authorList>
    </citation>
    <scope>NUCLEOTIDE SEQUENCE</scope>
</reference>
<name>A0ABN9DXV3_9NEOB</name>
<keyword evidence="4" id="KW-1185">Reference proteome</keyword>
<evidence type="ECO:0000313" key="4">
    <source>
        <dbReference type="Proteomes" id="UP001162483"/>
    </source>
</evidence>
<organism evidence="3 4">
    <name type="scientific">Staurois parvus</name>
    <dbReference type="NCBI Taxonomy" id="386267"/>
    <lineage>
        <taxon>Eukaryota</taxon>
        <taxon>Metazoa</taxon>
        <taxon>Chordata</taxon>
        <taxon>Craniata</taxon>
        <taxon>Vertebrata</taxon>
        <taxon>Euteleostomi</taxon>
        <taxon>Amphibia</taxon>
        <taxon>Batrachia</taxon>
        <taxon>Anura</taxon>
        <taxon>Neobatrachia</taxon>
        <taxon>Ranoidea</taxon>
        <taxon>Ranidae</taxon>
        <taxon>Staurois</taxon>
    </lineage>
</organism>
<evidence type="ECO:0000256" key="2">
    <source>
        <dbReference type="ARBA" id="ARBA00023306"/>
    </source>
</evidence>
<gene>
    <name evidence="3" type="ORF">SPARVUS_LOCUS8345740</name>
</gene>
<dbReference type="InterPro" id="IPR020984">
    <property type="entry name" value="Speedy"/>
</dbReference>
<accession>A0ABN9DXV3</accession>
<keyword evidence="2" id="KW-0131">Cell cycle</keyword>
<evidence type="ECO:0000256" key="1">
    <source>
        <dbReference type="ARBA" id="ARBA00010932"/>
    </source>
</evidence>
<comment type="similarity">
    <text evidence="1">Belongs to the Speedy/Ringo family.</text>
</comment>
<dbReference type="InterPro" id="IPR052316">
    <property type="entry name" value="Speedy-Ringo_regulator"/>
</dbReference>
<comment type="caution">
    <text evidence="3">The sequence shown here is derived from an EMBL/GenBank/DDBJ whole genome shotgun (WGS) entry which is preliminary data.</text>
</comment>
<dbReference type="PANTHER" id="PTHR31545">
    <property type="entry name" value="SEEDY PROTEIN A/C FAMILY MEMBER"/>
    <property type="match status" value="1"/>
</dbReference>
<sequence length="142" mass="17286">MVVIYFQRAKLEHTVRNFFAALYLANQMEEDAYHHLSILNFTRYSTFHDDVKKIFRRMNFRAWVRPEECQQVMKNLHHRVWERERKEHHGEAVKRQRRELRLLRPGTDYICERCKLRENSVEVPVLCRSMLCVLFGMSCISI</sequence>
<dbReference type="EMBL" id="CATNWA010014805">
    <property type="protein sequence ID" value="CAI9576121.1"/>
    <property type="molecule type" value="Genomic_DNA"/>
</dbReference>
<protein>
    <submittedName>
        <fullName evidence="3">Uncharacterized protein</fullName>
    </submittedName>
</protein>
<evidence type="ECO:0000313" key="3">
    <source>
        <dbReference type="EMBL" id="CAI9576121.1"/>
    </source>
</evidence>
<proteinExistence type="inferred from homology"/>
<dbReference type="Proteomes" id="UP001162483">
    <property type="component" value="Unassembled WGS sequence"/>
</dbReference>
<dbReference type="PANTHER" id="PTHR31545:SF2">
    <property type="entry name" value="SPEEDY PROTEIN C"/>
    <property type="match status" value="1"/>
</dbReference>